<dbReference type="GO" id="GO:0009279">
    <property type="term" value="C:cell outer membrane"/>
    <property type="evidence" value="ECO:0007669"/>
    <property type="project" value="UniProtKB-SubCell"/>
</dbReference>
<dbReference type="PROSITE" id="PS52016">
    <property type="entry name" value="TONB_DEPENDENT_REC_3"/>
    <property type="match status" value="1"/>
</dbReference>
<name>A0A1M7EBY2_9BACT</name>
<feature type="domain" description="TonB-dependent receptor plug" evidence="8">
    <location>
        <begin position="264"/>
        <end position="388"/>
    </location>
</feature>
<dbReference type="InterPro" id="IPR008969">
    <property type="entry name" value="CarboxyPept-like_regulatory"/>
</dbReference>
<keyword evidence="3 7" id="KW-1134">Transmembrane beta strand</keyword>
<evidence type="ECO:0000256" key="7">
    <source>
        <dbReference type="PROSITE-ProRule" id="PRU01360"/>
    </source>
</evidence>
<evidence type="ECO:0000256" key="3">
    <source>
        <dbReference type="ARBA" id="ARBA00022452"/>
    </source>
</evidence>
<evidence type="ECO:0000256" key="6">
    <source>
        <dbReference type="ARBA" id="ARBA00023237"/>
    </source>
</evidence>
<evidence type="ECO:0000256" key="4">
    <source>
        <dbReference type="ARBA" id="ARBA00022692"/>
    </source>
</evidence>
<organism evidence="9 10">
    <name type="scientific">Chitinophaga jiangningensis</name>
    <dbReference type="NCBI Taxonomy" id="1419482"/>
    <lineage>
        <taxon>Bacteria</taxon>
        <taxon>Pseudomonadati</taxon>
        <taxon>Bacteroidota</taxon>
        <taxon>Chitinophagia</taxon>
        <taxon>Chitinophagales</taxon>
        <taxon>Chitinophagaceae</taxon>
        <taxon>Chitinophaga</taxon>
    </lineage>
</organism>
<reference evidence="9 10" key="1">
    <citation type="submission" date="2016-11" db="EMBL/GenBank/DDBJ databases">
        <authorList>
            <person name="Jaros S."/>
            <person name="Januszkiewicz K."/>
            <person name="Wedrychowicz H."/>
        </authorList>
    </citation>
    <scope>NUCLEOTIDE SEQUENCE [LARGE SCALE GENOMIC DNA]</scope>
    <source>
        <strain evidence="9 10">DSM 27406</strain>
    </source>
</reference>
<comment type="subcellular location">
    <subcellularLocation>
        <location evidence="1 7">Cell outer membrane</location>
        <topology evidence="1 7">Multi-pass membrane protein</topology>
    </subcellularLocation>
</comment>
<dbReference type="InterPro" id="IPR012910">
    <property type="entry name" value="Plug_dom"/>
</dbReference>
<evidence type="ECO:0000256" key="1">
    <source>
        <dbReference type="ARBA" id="ARBA00004571"/>
    </source>
</evidence>
<dbReference type="Pfam" id="PF07715">
    <property type="entry name" value="Plug"/>
    <property type="match status" value="1"/>
</dbReference>
<dbReference type="SUPFAM" id="SSF49464">
    <property type="entry name" value="Carboxypeptidase regulatory domain-like"/>
    <property type="match status" value="1"/>
</dbReference>
<evidence type="ECO:0000256" key="5">
    <source>
        <dbReference type="ARBA" id="ARBA00023136"/>
    </source>
</evidence>
<dbReference type="InterPro" id="IPR036942">
    <property type="entry name" value="Beta-barrel_TonB_sf"/>
</dbReference>
<dbReference type="STRING" id="1419482.SAMN05444266_105373"/>
<dbReference type="Gene3D" id="2.40.170.20">
    <property type="entry name" value="TonB-dependent receptor, beta-barrel domain"/>
    <property type="match status" value="1"/>
</dbReference>
<proteinExistence type="inferred from homology"/>
<comment type="similarity">
    <text evidence="7">Belongs to the TonB-dependent receptor family.</text>
</comment>
<dbReference type="AlphaFoldDB" id="A0A1M7EBY2"/>
<evidence type="ECO:0000256" key="2">
    <source>
        <dbReference type="ARBA" id="ARBA00022448"/>
    </source>
</evidence>
<dbReference type="InterPro" id="IPR039426">
    <property type="entry name" value="TonB-dep_rcpt-like"/>
</dbReference>
<keyword evidence="6 7" id="KW-0998">Cell outer membrane</keyword>
<gene>
    <name evidence="9" type="ORF">SAMN05444266_105373</name>
</gene>
<dbReference type="InterPro" id="IPR023997">
    <property type="entry name" value="TonB-dep_OMP_SusC/RagA_CS"/>
</dbReference>
<dbReference type="NCBIfam" id="TIGR04057">
    <property type="entry name" value="SusC_RagA_signa"/>
    <property type="match status" value="1"/>
</dbReference>
<dbReference type="Gene3D" id="2.170.130.10">
    <property type="entry name" value="TonB-dependent receptor, plug domain"/>
    <property type="match status" value="1"/>
</dbReference>
<dbReference type="InterPro" id="IPR037066">
    <property type="entry name" value="Plug_dom_sf"/>
</dbReference>
<dbReference type="NCBIfam" id="TIGR04056">
    <property type="entry name" value="OMP_RagA_SusC"/>
    <property type="match status" value="1"/>
</dbReference>
<dbReference type="Pfam" id="PF13715">
    <property type="entry name" value="CarbopepD_reg_2"/>
    <property type="match status" value="1"/>
</dbReference>
<dbReference type="InterPro" id="IPR023996">
    <property type="entry name" value="TonB-dep_OMP_SusC/RagA"/>
</dbReference>
<dbReference type="EMBL" id="FRBL01000005">
    <property type="protein sequence ID" value="SHL89128.1"/>
    <property type="molecule type" value="Genomic_DNA"/>
</dbReference>
<keyword evidence="10" id="KW-1185">Reference proteome</keyword>
<dbReference type="SUPFAM" id="SSF56935">
    <property type="entry name" value="Porins"/>
    <property type="match status" value="1"/>
</dbReference>
<keyword evidence="4 7" id="KW-0812">Transmembrane</keyword>
<dbReference type="FunFam" id="2.60.40.1120:FF:000003">
    <property type="entry name" value="Outer membrane protein Omp121"/>
    <property type="match status" value="1"/>
</dbReference>
<sequence length="1253" mass="139879">MQFMQKNANCSWYAMPGNVAPDGFQKGSATNADTPEAVLAERHIPHQGMGTSLKKLLITMKLTALIILVSIMQVAAEVKAQNVTFTGQRVSLQRVFSAIEKQTGYLVFYKKEVLQRSHDISVNAQDVPLNEFMELVLKDQPVDYEMVAKTIILKVKETPAPKENTAAFQQEKRTGRVTDKKGNPLIGVSVQVKGQSKGAITDADGRFSIAAKAEDVLVFNFMGFKSQTIPVADRASFNVVLEDNVSGLGEVVITGYQNVAKKLFTGSVTNISGADVKQDGILDVSRMLEGKVAGVSVQNVSGTFGAAPKIRVRGATSITGENKPLWVVDNVVLEDIVNISNDQLSSGDALTLISSSVAGINADDIESFTILKDAAATAQYGARAMNGVVVITTKKGRAGTTQVNYSGNFSTFLKPDYSTFNIMNSADQMSVYAEMYRKGNLTSNIANDNTGGVYAKMYRLLKEYDPVTGKFALENTPEARTAFLERYAKANTDWFGLLFKNSFVQEHSLSISSGSEKSQHYFSLGYYNDNGWSIADRVSRYTANLRGNYNITNRLTANVIVNGSIRQQRAPGTQGRSSNVVEGVYTRDFDINPYSFALNTSRTLTAYDENGELEYFNRNYAPFNILHELENNYINLDMLDTKIQGELGYKISEDFNFKTLGAIRFVKTTRENIITEHSNMAEAYRYMPNATVAANNRFLYLDPDHPEITVKVPTLPYGGFYNLNEDKLVNYYVRNQLDFKHTYNEKHLVSAFVGQELKYTDRQNNFNNGFGYQYDKGGTPFTDYRIVKMFLESGNNYYGMQKQYDRYLSVFGNASYSYDGKYVFNGTVRYDGSNRMGKSRQARWLPTWTVSGAWNLDQEDFLKDNRNISFLKLRGSYGLTASIGSATNSTVVFENSSSIRPRQSELEPRIEIKNLENSELTWEKQYEGNIGVDAGFWGDKLSISADIYQRNGFDLISNMRTSGIGGEGTKQANYADMKSRGAELTIGGRVIKTKRFNWSTNFTFGYNKNEITNLKSKPRIYDLIIPEGGATEGHAVRGLYSIDFKGLNEIGKPTFIDENGKEANGVYVQSTNKNYLIYEGTVDPTITGGWNNTFSYKGFVLNFFFSYQAGNKIRLNNEFALNYSDANAMPKEFLDRWTLPLDENVTNVPSIADYLTRTSIGSVYPYTVYNYTSGRVADGSFVRLKQLSLAYNLPANVARLIRANNIGIKLQGNNLWLAYADKKLKGQDPEFFTSGGVAMPLPRQFTFSLKVGF</sequence>
<evidence type="ECO:0000313" key="9">
    <source>
        <dbReference type="EMBL" id="SHL89128.1"/>
    </source>
</evidence>
<dbReference type="Gene3D" id="2.60.40.1120">
    <property type="entry name" value="Carboxypeptidase-like, regulatory domain"/>
    <property type="match status" value="1"/>
</dbReference>
<accession>A0A1M7EBY2</accession>
<protein>
    <submittedName>
        <fullName evidence="9">TonB-linked outer membrane protein, SusC/RagA family</fullName>
    </submittedName>
</protein>
<keyword evidence="2 7" id="KW-0813">Transport</keyword>
<keyword evidence="5 7" id="KW-0472">Membrane</keyword>
<dbReference type="Proteomes" id="UP000184420">
    <property type="component" value="Unassembled WGS sequence"/>
</dbReference>
<evidence type="ECO:0000313" key="10">
    <source>
        <dbReference type="Proteomes" id="UP000184420"/>
    </source>
</evidence>
<evidence type="ECO:0000259" key="8">
    <source>
        <dbReference type="Pfam" id="PF07715"/>
    </source>
</evidence>